<dbReference type="Pfam" id="PF01715">
    <property type="entry name" value="IPPT"/>
    <property type="match status" value="1"/>
</dbReference>
<feature type="region of interest" description="Disordered" evidence="5">
    <location>
        <begin position="429"/>
        <end position="472"/>
    </location>
</feature>
<gene>
    <name evidence="6" type="ORF">B0H15DRAFT_925814</name>
</gene>
<dbReference type="InterPro" id="IPR018022">
    <property type="entry name" value="IPT"/>
</dbReference>
<dbReference type="Gene3D" id="3.40.50.300">
    <property type="entry name" value="P-loop containing nucleotide triphosphate hydrolases"/>
    <property type="match status" value="1"/>
</dbReference>
<keyword evidence="3" id="KW-0547">Nucleotide-binding</keyword>
<evidence type="ECO:0000256" key="2">
    <source>
        <dbReference type="ARBA" id="ARBA00022679"/>
    </source>
</evidence>
<accession>A0AAD6XL91</accession>
<protein>
    <submittedName>
        <fullName evidence="6">tRNA isopentenyltransferase</fullName>
    </submittedName>
</protein>
<dbReference type="InterPro" id="IPR027417">
    <property type="entry name" value="P-loop_NTPase"/>
</dbReference>
<keyword evidence="2" id="KW-0808">Transferase</keyword>
<dbReference type="GO" id="GO:0006400">
    <property type="term" value="P:tRNA modification"/>
    <property type="evidence" value="ECO:0007669"/>
    <property type="project" value="TreeGrafter"/>
</dbReference>
<dbReference type="GO" id="GO:0005524">
    <property type="term" value="F:ATP binding"/>
    <property type="evidence" value="ECO:0007669"/>
    <property type="project" value="UniProtKB-KW"/>
</dbReference>
<dbReference type="PANTHER" id="PTHR11088">
    <property type="entry name" value="TRNA DIMETHYLALLYLTRANSFERASE"/>
    <property type="match status" value="1"/>
</dbReference>
<dbReference type="Proteomes" id="UP001222325">
    <property type="component" value="Unassembled WGS sequence"/>
</dbReference>
<proteinExistence type="inferred from homology"/>
<dbReference type="PANTHER" id="PTHR11088:SF89">
    <property type="entry name" value="TRNA DIMETHYLALLYLTRANSFERASE"/>
    <property type="match status" value="1"/>
</dbReference>
<dbReference type="EMBL" id="JARJCN010000131">
    <property type="protein sequence ID" value="KAJ7070355.1"/>
    <property type="molecule type" value="Genomic_DNA"/>
</dbReference>
<name>A0AAD6XL91_9AGAR</name>
<sequence>MSLVAIFGTTGVGKSNLAIQLARALSPPARIINADAMQVYAGLDVLTNKVPEHDRHGVDHLLLGFKQPGEQYVVGQWVADAVRAIDETHRRGQIPILVGGTSYWMQHLMFPDRLAGMQPERAPTLSESIAAALASLPPPLLELYNSLPPQPPDAAIDPDAASTLHRLLLNLDPDMAARWHWRDTRKVLRSLRIVKDTGRRPSEILIEQSGTLLRPRYRTLCFWLYAEPPVLNPRLNVRVDEMMQNGLLDEVRSLHGRVSSGSADYTLGIYQSIGYKEFHGYLSAPSQTDEALNEAMENMKSSTRQYAKRQLSWIRNKLLPAIHATNARELTVPTYLLDATDIGEAWMSNVRDPALQITRDFLNASSLPDPRTLSSNARTMLDVAPKPIDPTLILQAQRKVVCAICTADAAQPFMIYESERAAHLRARSHRRLAKKLSPEQHREANRKRQVLKAAVESSSESDVDPHGLFETA</sequence>
<evidence type="ECO:0000256" key="3">
    <source>
        <dbReference type="ARBA" id="ARBA00022741"/>
    </source>
</evidence>
<reference evidence="6" key="1">
    <citation type="submission" date="2023-03" db="EMBL/GenBank/DDBJ databases">
        <title>Massive genome expansion in bonnet fungi (Mycena s.s.) driven by repeated elements and novel gene families across ecological guilds.</title>
        <authorList>
            <consortium name="Lawrence Berkeley National Laboratory"/>
            <person name="Harder C.B."/>
            <person name="Miyauchi S."/>
            <person name="Viragh M."/>
            <person name="Kuo A."/>
            <person name="Thoen E."/>
            <person name="Andreopoulos B."/>
            <person name="Lu D."/>
            <person name="Skrede I."/>
            <person name="Drula E."/>
            <person name="Henrissat B."/>
            <person name="Morin E."/>
            <person name="Kohler A."/>
            <person name="Barry K."/>
            <person name="LaButti K."/>
            <person name="Morin E."/>
            <person name="Salamov A."/>
            <person name="Lipzen A."/>
            <person name="Mereny Z."/>
            <person name="Hegedus B."/>
            <person name="Baldrian P."/>
            <person name="Stursova M."/>
            <person name="Weitz H."/>
            <person name="Taylor A."/>
            <person name="Grigoriev I.V."/>
            <person name="Nagy L.G."/>
            <person name="Martin F."/>
            <person name="Kauserud H."/>
        </authorList>
    </citation>
    <scope>NUCLEOTIDE SEQUENCE</scope>
    <source>
        <strain evidence="6">CBHHK173m</strain>
    </source>
</reference>
<comment type="similarity">
    <text evidence="1">Belongs to the IPP transferase family.</text>
</comment>
<evidence type="ECO:0000256" key="1">
    <source>
        <dbReference type="ARBA" id="ARBA00005842"/>
    </source>
</evidence>
<dbReference type="HAMAP" id="MF_00185">
    <property type="entry name" value="IPP_trans"/>
    <property type="match status" value="1"/>
</dbReference>
<dbReference type="AlphaFoldDB" id="A0AAD6XL91"/>
<dbReference type="SUPFAM" id="SSF52540">
    <property type="entry name" value="P-loop containing nucleoside triphosphate hydrolases"/>
    <property type="match status" value="1"/>
</dbReference>
<dbReference type="GO" id="GO:0005739">
    <property type="term" value="C:mitochondrion"/>
    <property type="evidence" value="ECO:0007669"/>
    <property type="project" value="TreeGrafter"/>
</dbReference>
<organism evidence="6 7">
    <name type="scientific">Mycena belliarum</name>
    <dbReference type="NCBI Taxonomy" id="1033014"/>
    <lineage>
        <taxon>Eukaryota</taxon>
        <taxon>Fungi</taxon>
        <taxon>Dikarya</taxon>
        <taxon>Basidiomycota</taxon>
        <taxon>Agaricomycotina</taxon>
        <taxon>Agaricomycetes</taxon>
        <taxon>Agaricomycetidae</taxon>
        <taxon>Agaricales</taxon>
        <taxon>Marasmiineae</taxon>
        <taxon>Mycenaceae</taxon>
        <taxon>Mycena</taxon>
    </lineage>
</organism>
<dbReference type="Gene3D" id="1.10.20.140">
    <property type="match status" value="1"/>
</dbReference>
<feature type="compositionally biased region" description="Basic and acidic residues" evidence="5">
    <location>
        <begin position="463"/>
        <end position="472"/>
    </location>
</feature>
<keyword evidence="4" id="KW-0067">ATP-binding</keyword>
<evidence type="ECO:0000313" key="6">
    <source>
        <dbReference type="EMBL" id="KAJ7070355.1"/>
    </source>
</evidence>
<dbReference type="InterPro" id="IPR039657">
    <property type="entry name" value="Dimethylallyltransferase"/>
</dbReference>
<keyword evidence="7" id="KW-1185">Reference proteome</keyword>
<dbReference type="GO" id="GO:0052381">
    <property type="term" value="F:tRNA dimethylallyltransferase activity"/>
    <property type="evidence" value="ECO:0007669"/>
    <property type="project" value="InterPro"/>
</dbReference>
<evidence type="ECO:0000256" key="4">
    <source>
        <dbReference type="ARBA" id="ARBA00022840"/>
    </source>
</evidence>
<comment type="caution">
    <text evidence="6">The sequence shown here is derived from an EMBL/GenBank/DDBJ whole genome shotgun (WGS) entry which is preliminary data.</text>
</comment>
<evidence type="ECO:0000313" key="7">
    <source>
        <dbReference type="Proteomes" id="UP001222325"/>
    </source>
</evidence>
<evidence type="ECO:0000256" key="5">
    <source>
        <dbReference type="SAM" id="MobiDB-lite"/>
    </source>
</evidence>